<reference evidence="5" key="1">
    <citation type="submission" date="2017-02" db="UniProtKB">
        <authorList>
            <consortium name="WormBaseParasite"/>
        </authorList>
    </citation>
    <scope>IDENTIFICATION</scope>
</reference>
<dbReference type="PROSITE" id="PS51253">
    <property type="entry name" value="HTH_CENPB"/>
    <property type="match status" value="1"/>
</dbReference>
<sequence length="214" mass="24584">MERFSPAIVVALLVEKFGVDDASSATREEKKVAQRLVDIIARHVEGDELEVEEHEEVCSESEDDVEPSVNLDDGVVVNPDSISFSNGKVISATDVRRAIDYYRSPSDGCRPFSSMHNRFRFISNKNDMKRLREFERNEMSIVDRRNRIKALSAKLKETVIEKMGRGVILHDTDLRALAHSLNKEFRIPRFEASGGWIKKFKRANHFTSRRITKF</sequence>
<dbReference type="Proteomes" id="UP000267096">
    <property type="component" value="Unassembled WGS sequence"/>
</dbReference>
<dbReference type="EMBL" id="UYRR01014832">
    <property type="protein sequence ID" value="VDK27490.1"/>
    <property type="molecule type" value="Genomic_DNA"/>
</dbReference>
<reference evidence="3 4" key="2">
    <citation type="submission" date="2018-11" db="EMBL/GenBank/DDBJ databases">
        <authorList>
            <consortium name="Pathogen Informatics"/>
        </authorList>
    </citation>
    <scope>NUCLEOTIDE SEQUENCE [LARGE SCALE GENOMIC DNA]</scope>
</reference>
<keyword evidence="1" id="KW-0238">DNA-binding</keyword>
<keyword evidence="4" id="KW-1185">Reference proteome</keyword>
<evidence type="ECO:0000313" key="5">
    <source>
        <dbReference type="WBParaSite" id="ASIM_0000688701-mRNA-1"/>
    </source>
</evidence>
<dbReference type="OrthoDB" id="10432707at2759"/>
<dbReference type="GO" id="GO:0003677">
    <property type="term" value="F:DNA binding"/>
    <property type="evidence" value="ECO:0007669"/>
    <property type="project" value="UniProtKB-KW"/>
</dbReference>
<evidence type="ECO:0000313" key="3">
    <source>
        <dbReference type="EMBL" id="VDK27490.1"/>
    </source>
</evidence>
<name>A0A0M3JGX8_ANISI</name>
<dbReference type="InterPro" id="IPR006600">
    <property type="entry name" value="HTH_CenpB_DNA-bd_dom"/>
</dbReference>
<dbReference type="Gene3D" id="1.10.10.60">
    <property type="entry name" value="Homeodomain-like"/>
    <property type="match status" value="1"/>
</dbReference>
<organism evidence="5">
    <name type="scientific">Anisakis simplex</name>
    <name type="common">Herring worm</name>
    <dbReference type="NCBI Taxonomy" id="6269"/>
    <lineage>
        <taxon>Eukaryota</taxon>
        <taxon>Metazoa</taxon>
        <taxon>Ecdysozoa</taxon>
        <taxon>Nematoda</taxon>
        <taxon>Chromadorea</taxon>
        <taxon>Rhabditida</taxon>
        <taxon>Spirurina</taxon>
        <taxon>Ascaridomorpha</taxon>
        <taxon>Ascaridoidea</taxon>
        <taxon>Anisakidae</taxon>
        <taxon>Anisakis</taxon>
        <taxon>Anisakis simplex complex</taxon>
    </lineage>
</organism>
<proteinExistence type="predicted"/>
<dbReference type="WBParaSite" id="ASIM_0000688701-mRNA-1">
    <property type="protein sequence ID" value="ASIM_0000688701-mRNA-1"/>
    <property type="gene ID" value="ASIM_0000688701"/>
</dbReference>
<protein>
    <submittedName>
        <fullName evidence="5">HTH CENPB-type domain-containing protein</fullName>
    </submittedName>
</protein>
<evidence type="ECO:0000313" key="4">
    <source>
        <dbReference type="Proteomes" id="UP000267096"/>
    </source>
</evidence>
<feature type="domain" description="HTH CENPB-type" evidence="2">
    <location>
        <begin position="139"/>
        <end position="210"/>
    </location>
</feature>
<accession>A0A0M3JGX8</accession>
<evidence type="ECO:0000256" key="1">
    <source>
        <dbReference type="ARBA" id="ARBA00023125"/>
    </source>
</evidence>
<gene>
    <name evidence="3" type="ORF">ASIM_LOCUS6662</name>
</gene>
<evidence type="ECO:0000259" key="2">
    <source>
        <dbReference type="PROSITE" id="PS51253"/>
    </source>
</evidence>
<dbReference type="AlphaFoldDB" id="A0A0M3JGX8"/>
<dbReference type="SMART" id="SM00674">
    <property type="entry name" value="CENPB"/>
    <property type="match status" value="1"/>
</dbReference>